<dbReference type="Proteomes" id="UP000800094">
    <property type="component" value="Unassembled WGS sequence"/>
</dbReference>
<comment type="subcellular location">
    <subcellularLocation>
        <location evidence="1">Membrane</location>
        <topology evidence="1">Multi-pass membrane protein</topology>
    </subcellularLocation>
</comment>
<feature type="transmembrane region" description="Helical" evidence="5">
    <location>
        <begin position="119"/>
        <end position="141"/>
    </location>
</feature>
<keyword evidence="3 5" id="KW-1133">Transmembrane helix</keyword>
<evidence type="ECO:0000256" key="2">
    <source>
        <dbReference type="ARBA" id="ARBA00022692"/>
    </source>
</evidence>
<dbReference type="AlphaFoldDB" id="A0A6A6IUG7"/>
<keyword evidence="4 5" id="KW-0472">Membrane</keyword>
<name>A0A6A6IUG7_9PLEO</name>
<dbReference type="RefSeq" id="XP_033688771.1">
    <property type="nucleotide sequence ID" value="XM_033820843.1"/>
</dbReference>
<reference evidence="6" key="1">
    <citation type="journal article" date="2020" name="Stud. Mycol.">
        <title>101 Dothideomycetes genomes: a test case for predicting lifestyles and emergence of pathogens.</title>
        <authorList>
            <person name="Haridas S."/>
            <person name="Albert R."/>
            <person name="Binder M."/>
            <person name="Bloem J."/>
            <person name="Labutti K."/>
            <person name="Salamov A."/>
            <person name="Andreopoulos B."/>
            <person name="Baker S."/>
            <person name="Barry K."/>
            <person name="Bills G."/>
            <person name="Bluhm B."/>
            <person name="Cannon C."/>
            <person name="Castanera R."/>
            <person name="Culley D."/>
            <person name="Daum C."/>
            <person name="Ezra D."/>
            <person name="Gonzalez J."/>
            <person name="Henrissat B."/>
            <person name="Kuo A."/>
            <person name="Liang C."/>
            <person name="Lipzen A."/>
            <person name="Lutzoni F."/>
            <person name="Magnuson J."/>
            <person name="Mondo S."/>
            <person name="Nolan M."/>
            <person name="Ohm R."/>
            <person name="Pangilinan J."/>
            <person name="Park H.-J."/>
            <person name="Ramirez L."/>
            <person name="Alfaro M."/>
            <person name="Sun H."/>
            <person name="Tritt A."/>
            <person name="Yoshinaga Y."/>
            <person name="Zwiers L.-H."/>
            <person name="Turgeon B."/>
            <person name="Goodwin S."/>
            <person name="Spatafora J."/>
            <person name="Crous P."/>
            <person name="Grigoriev I."/>
        </authorList>
    </citation>
    <scope>NUCLEOTIDE SEQUENCE</scope>
    <source>
        <strain evidence="6">CBS 122368</strain>
    </source>
</reference>
<dbReference type="Pfam" id="PF04479">
    <property type="entry name" value="RTA1"/>
    <property type="match status" value="1"/>
</dbReference>
<evidence type="ECO:0000256" key="3">
    <source>
        <dbReference type="ARBA" id="ARBA00022989"/>
    </source>
</evidence>
<dbReference type="InterPro" id="IPR007568">
    <property type="entry name" value="RTA1"/>
</dbReference>
<feature type="transmembrane region" description="Helical" evidence="5">
    <location>
        <begin position="246"/>
        <end position="267"/>
    </location>
</feature>
<dbReference type="GO" id="GO:0005886">
    <property type="term" value="C:plasma membrane"/>
    <property type="evidence" value="ECO:0007669"/>
    <property type="project" value="TreeGrafter"/>
</dbReference>
<feature type="transmembrane region" description="Helical" evidence="5">
    <location>
        <begin position="162"/>
        <end position="184"/>
    </location>
</feature>
<accession>A0A6A6IUG7</accession>
<dbReference type="PANTHER" id="PTHR31465:SF9">
    <property type="entry name" value="SPHINGOID LONG-CHAIN BASE TRANSPORTER RSB1"/>
    <property type="match status" value="1"/>
</dbReference>
<protein>
    <submittedName>
        <fullName evidence="6">RTA1-domain-containing protein</fullName>
    </submittedName>
</protein>
<feature type="transmembrane region" description="Helical" evidence="5">
    <location>
        <begin position="196"/>
        <end position="217"/>
    </location>
</feature>
<feature type="transmembrane region" description="Helical" evidence="5">
    <location>
        <begin position="59"/>
        <end position="79"/>
    </location>
</feature>
<evidence type="ECO:0000256" key="4">
    <source>
        <dbReference type="ARBA" id="ARBA00023136"/>
    </source>
</evidence>
<dbReference type="EMBL" id="ML987191">
    <property type="protein sequence ID" value="KAF2253767.1"/>
    <property type="molecule type" value="Genomic_DNA"/>
</dbReference>
<proteinExistence type="predicted"/>
<dbReference type="GeneID" id="54574173"/>
<keyword evidence="7" id="KW-1185">Reference proteome</keyword>
<sequence>MDALAALVVRAAADEFNIDPNNLNLTTTDPALIKEQRKYCTIDKGCPLEWATMQYRPNIIGNGVYGIVLAVLLVGQLWFGIRKKTWTYMGAVGSGCLLEIVGYVGRIMQNRNPFLMRNFLMNLIPLTLAPALLTAGIYLCLGRVITVVGAENSRLKPKLVSIIFVSCDLVSLVLQAIGGALASIADDKAGSDRGVMIMIIGLISQVISMILFFGIWGDFALRARKAKVAGRRCTPPLYEQLRASKLFHWFQISLFLATVLIFIRCAYRVAELWGGFDSHLANDELTFMIFEGPMIISAVAFMTVFHPGRVFDDLWVPAGKGVRSMKHLDDSSSSIGLTEGWQDNTAYQRV</sequence>
<evidence type="ECO:0000313" key="7">
    <source>
        <dbReference type="Proteomes" id="UP000800094"/>
    </source>
</evidence>
<dbReference type="GO" id="GO:0000324">
    <property type="term" value="C:fungal-type vacuole"/>
    <property type="evidence" value="ECO:0007669"/>
    <property type="project" value="TreeGrafter"/>
</dbReference>
<evidence type="ECO:0000313" key="6">
    <source>
        <dbReference type="EMBL" id="KAF2253767.1"/>
    </source>
</evidence>
<evidence type="ECO:0000256" key="1">
    <source>
        <dbReference type="ARBA" id="ARBA00004141"/>
    </source>
</evidence>
<keyword evidence="2 5" id="KW-0812">Transmembrane</keyword>
<organism evidence="6 7">
    <name type="scientific">Trematosphaeria pertusa</name>
    <dbReference type="NCBI Taxonomy" id="390896"/>
    <lineage>
        <taxon>Eukaryota</taxon>
        <taxon>Fungi</taxon>
        <taxon>Dikarya</taxon>
        <taxon>Ascomycota</taxon>
        <taxon>Pezizomycotina</taxon>
        <taxon>Dothideomycetes</taxon>
        <taxon>Pleosporomycetidae</taxon>
        <taxon>Pleosporales</taxon>
        <taxon>Massarineae</taxon>
        <taxon>Trematosphaeriaceae</taxon>
        <taxon>Trematosphaeria</taxon>
    </lineage>
</organism>
<dbReference type="OrthoDB" id="4521223at2759"/>
<feature type="transmembrane region" description="Helical" evidence="5">
    <location>
        <begin position="86"/>
        <end position="107"/>
    </location>
</feature>
<evidence type="ECO:0000256" key="5">
    <source>
        <dbReference type="SAM" id="Phobius"/>
    </source>
</evidence>
<dbReference type="PANTHER" id="PTHR31465">
    <property type="entry name" value="PROTEIN RTA1-RELATED"/>
    <property type="match status" value="1"/>
</dbReference>
<feature type="transmembrane region" description="Helical" evidence="5">
    <location>
        <begin position="287"/>
        <end position="305"/>
    </location>
</feature>
<gene>
    <name evidence="6" type="ORF">BU26DRAFT_229457</name>
</gene>